<keyword evidence="1" id="KW-1133">Transmembrane helix</keyword>
<keyword evidence="3" id="KW-1185">Reference proteome</keyword>
<dbReference type="RefSeq" id="XP_041548440.1">
    <property type="nucleotide sequence ID" value="XM_041681504.1"/>
</dbReference>
<keyword evidence="1" id="KW-0812">Transmembrane</keyword>
<organism evidence="2 3">
    <name type="scientific">Aspergillus kawachii</name>
    <name type="common">White koji mold</name>
    <name type="synonym">Aspergillus awamori var. kawachi</name>
    <dbReference type="NCBI Taxonomy" id="1069201"/>
    <lineage>
        <taxon>Eukaryota</taxon>
        <taxon>Fungi</taxon>
        <taxon>Dikarya</taxon>
        <taxon>Ascomycota</taxon>
        <taxon>Pezizomycotina</taxon>
        <taxon>Eurotiomycetes</taxon>
        <taxon>Eurotiomycetidae</taxon>
        <taxon>Eurotiales</taxon>
        <taxon>Aspergillaceae</taxon>
        <taxon>Aspergillus</taxon>
        <taxon>Aspergillus subgen. Circumdati</taxon>
    </lineage>
</organism>
<dbReference type="EMBL" id="AP024432">
    <property type="protein sequence ID" value="BCS04678.1"/>
    <property type="molecule type" value="Genomic_DNA"/>
</dbReference>
<dbReference type="GeneID" id="64965999"/>
<dbReference type="AlphaFoldDB" id="A0A7R7WKH5"/>
<sequence length="132" mass="14271">MFDLITAFTIFALVLGGRAVLASQRSPGLSRGQKIASFLALILYLCGVSLFMWALIWRGLICLKNEPLGPILAQIKELHASLGSASSILLLVSAGLFFLGLCLKLAVFMKRCSMPQKALDGRKPAESFGDKQ</sequence>
<protein>
    <submittedName>
        <fullName evidence="2">Uncharacterized protein</fullName>
    </submittedName>
</protein>
<gene>
    <name evidence="2" type="ORF">AKAW2_80479A</name>
</gene>
<reference evidence="2" key="1">
    <citation type="submission" date="2021-01" db="EMBL/GenBank/DDBJ databases">
        <authorList>
            <consortium name="Aspergillus luchuensis mut. kawachii IFO 4304 genome sequencing consortium"/>
            <person name="Kazuki M."/>
            <person name="Futagami T."/>
        </authorList>
    </citation>
    <scope>NUCLEOTIDE SEQUENCE</scope>
    <source>
        <strain evidence="2">IFO 4308</strain>
    </source>
</reference>
<dbReference type="KEGG" id="aluc:AKAW2_80479A"/>
<name>A0A7R7WKH5_ASPKA</name>
<reference evidence="2" key="2">
    <citation type="submission" date="2021-02" db="EMBL/GenBank/DDBJ databases">
        <title>Aspergillus luchuensis mut. kawachii IFO 4304 genome sequence.</title>
        <authorList>
            <person name="Mori K."/>
            <person name="Kadooka C."/>
            <person name="Goto M."/>
            <person name="Futagami T."/>
        </authorList>
    </citation>
    <scope>NUCLEOTIDE SEQUENCE</scope>
    <source>
        <strain evidence="2">IFO 4308</strain>
    </source>
</reference>
<proteinExistence type="predicted"/>
<feature type="transmembrane region" description="Helical" evidence="1">
    <location>
        <begin position="82"/>
        <end position="107"/>
    </location>
</feature>
<evidence type="ECO:0000313" key="2">
    <source>
        <dbReference type="EMBL" id="BCS04678.1"/>
    </source>
</evidence>
<dbReference type="OrthoDB" id="10485444at2759"/>
<accession>A0A7R7WKH5</accession>
<feature type="transmembrane region" description="Helical" evidence="1">
    <location>
        <begin position="38"/>
        <end position="61"/>
    </location>
</feature>
<evidence type="ECO:0000256" key="1">
    <source>
        <dbReference type="SAM" id="Phobius"/>
    </source>
</evidence>
<dbReference type="Proteomes" id="UP000661280">
    <property type="component" value="Chromosome 8"/>
</dbReference>
<keyword evidence="1" id="KW-0472">Membrane</keyword>
<evidence type="ECO:0000313" key="3">
    <source>
        <dbReference type="Proteomes" id="UP000661280"/>
    </source>
</evidence>